<dbReference type="PANTHER" id="PTHR22948">
    <property type="entry name" value="TUDOR DOMAIN CONTAINING PROTEIN"/>
    <property type="match status" value="1"/>
</dbReference>
<name>A0A8K0KQG0_LADFU</name>
<sequence>MEDFPAGIIKHKFLTAYKEKYQEELPMADCGFDNLMAILAHLASRNVIHLRFSGNLPMICSPFNNPEEYALKELRQDNDFISSLYPRGVLLPSDDIPVQPLPENFTVGCSIDVLVTEVITPSFFWYQLWGSDVQAEFNEMMDELQTVYNSGGPGDHRMPDATIQIGQYCAVKYPPDPDGGGEWHRSRITSIPSLSEVEVFYVDYGSKCKVLRSEIRFLDKKYGKLPLQAHKASLVSVRPHGFGLWLQSDSSASIKTKPTWTPEACNFFLKMVENLPLVGVVAGLEQDEVKFALIDTSKENDLHINDLLVFAKLAEFGEMSEVNEQAVRSCSRTSNESSGKSSNNAVAETKLPGPRPPSVERNVETNVNKPMNLQFDECSLNRTSTSPMSIQNSAERERGGLDSDRFPSESDVMLPTSAGTSPMSLPSSHGKGRFVPDLPELHLGRMTSSPRSAASSPMSPFPLAERSMFGSDTDVFHIGSATDTAKNADSPRQLSTTERNTFGLGTSEMSSEHAVELPGGSTTSPVLQQNVFQCANVQAFHQGNTPNNLEGLNHFDDKALKVQLELERLQLCQQQLQYQQFQTQLLLMAAAQNSLMLGLPTVPNPLQAGKVIPPPPGLPPLNPLRNTQSNIMDLSSSMLLNSNLLAGFQPLNIPQSYGTFPYGNISNPQFPASSALNLTNLTNSVGSSISQLNPPYPTGFDNKASSAKTCPSTTILPAPSLHEVSLSDKIPDQLAPLEKPKDCEVTMFNSSKNADYDLKKDKNGISVTDASCNSLHRNFDLNKSGDNLTVGGSKDNIFLENRTNSEQKSEHQTLHTSFEACSISSDSVSSSSQQKYKKRDEEKWRVLFEVDDKADEKIVLQGIVNGKPVQVLRIGGTHYVLTEEILGLFHSGLPVHVAMKIAKLKPNGKKIESISINARKNKDVYKRIQSLVGIGLVADGSDLHLTSVESLHYLCSSLELSD</sequence>
<dbReference type="EMBL" id="KZ309526">
    <property type="protein sequence ID" value="KAG8239140.1"/>
    <property type="molecule type" value="Genomic_DNA"/>
</dbReference>
<evidence type="ECO:0000256" key="1">
    <source>
        <dbReference type="SAM" id="MobiDB-lite"/>
    </source>
</evidence>
<dbReference type="AlphaFoldDB" id="A0A8K0KQG0"/>
<evidence type="ECO:0000313" key="4">
    <source>
        <dbReference type="Proteomes" id="UP000792457"/>
    </source>
</evidence>
<feature type="region of interest" description="Disordered" evidence="1">
    <location>
        <begin position="327"/>
        <end position="430"/>
    </location>
</feature>
<dbReference type="InterPro" id="IPR035437">
    <property type="entry name" value="SNase_OB-fold_sf"/>
</dbReference>
<gene>
    <name evidence="3" type="ORF">J437_LFUL018942</name>
</gene>
<dbReference type="SMART" id="SM00333">
    <property type="entry name" value="TUDOR"/>
    <property type="match status" value="1"/>
</dbReference>
<evidence type="ECO:0000313" key="3">
    <source>
        <dbReference type="EMBL" id="KAG8239140.1"/>
    </source>
</evidence>
<reference evidence="3" key="2">
    <citation type="submission" date="2017-10" db="EMBL/GenBank/DDBJ databases">
        <title>Ladona fulva Genome sequencing and assembly.</title>
        <authorList>
            <person name="Murali S."/>
            <person name="Richards S."/>
            <person name="Bandaranaike D."/>
            <person name="Bellair M."/>
            <person name="Blankenburg K."/>
            <person name="Chao H."/>
            <person name="Dinh H."/>
            <person name="Doddapaneni H."/>
            <person name="Dugan-Rocha S."/>
            <person name="Elkadiri S."/>
            <person name="Gnanaolivu R."/>
            <person name="Hernandez B."/>
            <person name="Skinner E."/>
            <person name="Javaid M."/>
            <person name="Lee S."/>
            <person name="Li M."/>
            <person name="Ming W."/>
            <person name="Munidasa M."/>
            <person name="Muniz J."/>
            <person name="Nguyen L."/>
            <person name="Hughes D."/>
            <person name="Osuji N."/>
            <person name="Pu L.-L."/>
            <person name="Puazo M."/>
            <person name="Qu C."/>
            <person name="Quiroz J."/>
            <person name="Raj R."/>
            <person name="Weissenberger G."/>
            <person name="Xin Y."/>
            <person name="Zou X."/>
            <person name="Han Y."/>
            <person name="Worley K."/>
            <person name="Muzny D."/>
            <person name="Gibbs R."/>
        </authorList>
    </citation>
    <scope>NUCLEOTIDE SEQUENCE</scope>
    <source>
        <strain evidence="3">Sampled in the wild</strain>
    </source>
</reference>
<dbReference type="SUPFAM" id="SSF63748">
    <property type="entry name" value="Tudor/PWWP/MBT"/>
    <property type="match status" value="1"/>
</dbReference>
<dbReference type="InterPro" id="IPR050621">
    <property type="entry name" value="Tudor_domain_containing"/>
</dbReference>
<dbReference type="InterPro" id="IPR002999">
    <property type="entry name" value="Tudor"/>
</dbReference>
<comment type="caution">
    <text evidence="3">The sequence shown here is derived from an EMBL/GenBank/DDBJ whole genome shotgun (WGS) entry which is preliminary data.</text>
</comment>
<dbReference type="GO" id="GO:0005737">
    <property type="term" value="C:cytoplasm"/>
    <property type="evidence" value="ECO:0007669"/>
    <property type="project" value="UniProtKB-ARBA"/>
</dbReference>
<dbReference type="Gene3D" id="2.30.30.140">
    <property type="match status" value="1"/>
</dbReference>
<organism evidence="3 4">
    <name type="scientific">Ladona fulva</name>
    <name type="common">Scarce chaser dragonfly</name>
    <name type="synonym">Libellula fulva</name>
    <dbReference type="NCBI Taxonomy" id="123851"/>
    <lineage>
        <taxon>Eukaryota</taxon>
        <taxon>Metazoa</taxon>
        <taxon>Ecdysozoa</taxon>
        <taxon>Arthropoda</taxon>
        <taxon>Hexapoda</taxon>
        <taxon>Insecta</taxon>
        <taxon>Pterygota</taxon>
        <taxon>Palaeoptera</taxon>
        <taxon>Odonata</taxon>
        <taxon>Epiprocta</taxon>
        <taxon>Anisoptera</taxon>
        <taxon>Libelluloidea</taxon>
        <taxon>Libellulidae</taxon>
        <taxon>Ladona</taxon>
    </lineage>
</organism>
<feature type="domain" description="Tudor" evidence="2">
    <location>
        <begin position="162"/>
        <end position="225"/>
    </location>
</feature>
<accession>A0A8K0KQG0</accession>
<proteinExistence type="predicted"/>
<feature type="compositionally biased region" description="Basic and acidic residues" evidence="1">
    <location>
        <begin position="394"/>
        <end position="408"/>
    </location>
</feature>
<dbReference type="Gene3D" id="2.40.50.90">
    <property type="match status" value="1"/>
</dbReference>
<dbReference type="PANTHER" id="PTHR22948:SF76">
    <property type="entry name" value="FI20010P1-RELATED"/>
    <property type="match status" value="1"/>
</dbReference>
<feature type="compositionally biased region" description="Polar residues" evidence="1">
    <location>
        <begin position="380"/>
        <end position="393"/>
    </location>
</feature>
<evidence type="ECO:0000259" key="2">
    <source>
        <dbReference type="PROSITE" id="PS50304"/>
    </source>
</evidence>
<protein>
    <recommendedName>
        <fullName evidence="2">Tudor domain-containing protein</fullName>
    </recommendedName>
</protein>
<reference evidence="3" key="1">
    <citation type="submission" date="2013-04" db="EMBL/GenBank/DDBJ databases">
        <authorList>
            <person name="Qu J."/>
            <person name="Murali S.C."/>
            <person name="Bandaranaike D."/>
            <person name="Bellair M."/>
            <person name="Blankenburg K."/>
            <person name="Chao H."/>
            <person name="Dinh H."/>
            <person name="Doddapaneni H."/>
            <person name="Downs B."/>
            <person name="Dugan-Rocha S."/>
            <person name="Elkadiri S."/>
            <person name="Gnanaolivu R.D."/>
            <person name="Hernandez B."/>
            <person name="Javaid M."/>
            <person name="Jayaseelan J.C."/>
            <person name="Lee S."/>
            <person name="Li M."/>
            <person name="Ming W."/>
            <person name="Munidasa M."/>
            <person name="Muniz J."/>
            <person name="Nguyen L."/>
            <person name="Ongeri F."/>
            <person name="Osuji N."/>
            <person name="Pu L.-L."/>
            <person name="Puazo M."/>
            <person name="Qu C."/>
            <person name="Quiroz J."/>
            <person name="Raj R."/>
            <person name="Weissenberger G."/>
            <person name="Xin Y."/>
            <person name="Zou X."/>
            <person name="Han Y."/>
            <person name="Richards S."/>
            <person name="Worley K."/>
            <person name="Muzny D."/>
            <person name="Gibbs R."/>
        </authorList>
    </citation>
    <scope>NUCLEOTIDE SEQUENCE</scope>
    <source>
        <strain evidence="3">Sampled in the wild</strain>
    </source>
</reference>
<dbReference type="PROSITE" id="PS50304">
    <property type="entry name" value="TUDOR"/>
    <property type="match status" value="1"/>
</dbReference>
<keyword evidence="4" id="KW-1185">Reference proteome</keyword>
<feature type="compositionally biased region" description="Polar residues" evidence="1">
    <location>
        <begin position="417"/>
        <end position="427"/>
    </location>
</feature>
<dbReference type="OrthoDB" id="341421at2759"/>
<feature type="compositionally biased region" description="Polar residues" evidence="1">
    <location>
        <begin position="327"/>
        <end position="346"/>
    </location>
</feature>
<dbReference type="Pfam" id="PF00567">
    <property type="entry name" value="TUDOR"/>
    <property type="match status" value="1"/>
</dbReference>
<dbReference type="Proteomes" id="UP000792457">
    <property type="component" value="Unassembled WGS sequence"/>
</dbReference>